<evidence type="ECO:0000259" key="3">
    <source>
        <dbReference type="PROSITE" id="PS51194"/>
    </source>
</evidence>
<dbReference type="InterPro" id="IPR038718">
    <property type="entry name" value="SNF2-like_sf"/>
</dbReference>
<dbReference type="InterPro" id="IPR027417">
    <property type="entry name" value="P-loop_NTPase"/>
</dbReference>
<protein>
    <recommendedName>
        <fullName evidence="5">Helicase ATP-binding domain-containing protein</fullName>
    </recommendedName>
</protein>
<dbReference type="GO" id="GO:0005524">
    <property type="term" value="F:ATP binding"/>
    <property type="evidence" value="ECO:0007669"/>
    <property type="project" value="InterPro"/>
</dbReference>
<accession>A0A0F9N475</accession>
<reference evidence="4" key="1">
    <citation type="journal article" date="2015" name="Nature">
        <title>Complex archaea that bridge the gap between prokaryotes and eukaryotes.</title>
        <authorList>
            <person name="Spang A."/>
            <person name="Saw J.H."/>
            <person name="Jorgensen S.L."/>
            <person name="Zaremba-Niedzwiedzka K."/>
            <person name="Martijn J."/>
            <person name="Lind A.E."/>
            <person name="van Eijk R."/>
            <person name="Schleper C."/>
            <person name="Guy L."/>
            <person name="Ettema T.J."/>
        </authorList>
    </citation>
    <scope>NUCLEOTIDE SEQUENCE</scope>
</reference>
<feature type="domain" description="Helicase C-terminal" evidence="3">
    <location>
        <begin position="376"/>
        <end position="543"/>
    </location>
</feature>
<dbReference type="PROSITE" id="PS51192">
    <property type="entry name" value="HELICASE_ATP_BIND_1"/>
    <property type="match status" value="1"/>
</dbReference>
<dbReference type="SUPFAM" id="SSF52540">
    <property type="entry name" value="P-loop containing nucleoside triphosphate hydrolases"/>
    <property type="match status" value="2"/>
</dbReference>
<gene>
    <name evidence="4" type="ORF">LCGC14_1013080</name>
</gene>
<organism evidence="4">
    <name type="scientific">marine sediment metagenome</name>
    <dbReference type="NCBI Taxonomy" id="412755"/>
    <lineage>
        <taxon>unclassified sequences</taxon>
        <taxon>metagenomes</taxon>
        <taxon>ecological metagenomes</taxon>
    </lineage>
</organism>
<dbReference type="Gene3D" id="3.40.50.10810">
    <property type="entry name" value="Tandem AAA-ATPase domain"/>
    <property type="match status" value="1"/>
</dbReference>
<dbReference type="SMART" id="SM00490">
    <property type="entry name" value="HELICc"/>
    <property type="match status" value="1"/>
</dbReference>
<evidence type="ECO:0000313" key="4">
    <source>
        <dbReference type="EMBL" id="KKN12769.1"/>
    </source>
</evidence>
<dbReference type="InterPro" id="IPR014001">
    <property type="entry name" value="Helicase_ATP-bd"/>
</dbReference>
<dbReference type="GO" id="GO:0006281">
    <property type="term" value="P:DNA repair"/>
    <property type="evidence" value="ECO:0007669"/>
    <property type="project" value="TreeGrafter"/>
</dbReference>
<dbReference type="Pfam" id="PF00176">
    <property type="entry name" value="SNF2-rel_dom"/>
    <property type="match status" value="1"/>
</dbReference>
<evidence type="ECO:0000259" key="2">
    <source>
        <dbReference type="PROSITE" id="PS51192"/>
    </source>
</evidence>
<comment type="caution">
    <text evidence="4">The sequence shown here is derived from an EMBL/GenBank/DDBJ whole genome shotgun (WGS) entry which is preliminary data.</text>
</comment>
<dbReference type="SMART" id="SM00487">
    <property type="entry name" value="DEXDc"/>
    <property type="match status" value="1"/>
</dbReference>
<dbReference type="Pfam" id="PF00271">
    <property type="entry name" value="Helicase_C"/>
    <property type="match status" value="1"/>
</dbReference>
<dbReference type="InterPro" id="IPR000330">
    <property type="entry name" value="SNF2_N"/>
</dbReference>
<dbReference type="CDD" id="cd18793">
    <property type="entry name" value="SF2_C_SNF"/>
    <property type="match status" value="1"/>
</dbReference>
<evidence type="ECO:0000256" key="1">
    <source>
        <dbReference type="ARBA" id="ARBA00022801"/>
    </source>
</evidence>
<dbReference type="PANTHER" id="PTHR45766">
    <property type="entry name" value="DNA ANNEALING HELICASE AND ENDONUCLEASE ZRANB3 FAMILY MEMBER"/>
    <property type="match status" value="1"/>
</dbReference>
<dbReference type="Gene3D" id="3.40.50.300">
    <property type="entry name" value="P-loop containing nucleotide triphosphate hydrolases"/>
    <property type="match status" value="1"/>
</dbReference>
<dbReference type="EMBL" id="LAZR01003994">
    <property type="protein sequence ID" value="KKN12769.1"/>
    <property type="molecule type" value="Genomic_DNA"/>
</dbReference>
<proteinExistence type="predicted"/>
<evidence type="ECO:0008006" key="5">
    <source>
        <dbReference type="Google" id="ProtNLM"/>
    </source>
</evidence>
<sequence length="559" mass="63063">MRKATTHRRAVLTDRNFILIEFPYDRVMIDRVREIPGRMWDTVRKIWIAPLSNTAIQVLDKNGFRFNKRLRQAQTTLEQPYKAKPLDTTVLPMRLYRFQKKGVEFIQSRKGRALVADDMGLGKTIQALAWLALNPKVAFPAIVVCPASVKLAWEREAGRWVKDRFAITLDGHGGDTLPMADIYIINYDILSPRKVKGVVVSPGWVQALIKLNAKTIVIDEIHYLKSTKTQRTKSIKQLTASVPYVIGLSGTPIINRPVEAFEVISIINPQLFPHFFSYARRYCDAKPGAYGWDFKGSSNTEELHKVLTSTIMIRRTKTEVLPQLPPKQRNIVPFKITNRIQYNHAEADLIDYLQSKGLDEAADRARNAEHLVKTERLKQIMLEGKIKGVIDWIANFLNSSMEKLVVFGEHKSAIKEIMKHFGTKLSVQIVGGMSTAQKQKAVDAFQTDPNTRLMVANTKAGGIGITLTAASNVAFVELPWTPGALVQAEDRVLRIGQEAQNVQIWYLLAQGTIEEDIATMLDTKTQVLAQVLDGAKVNEDKSILKELMKGLKAQKRRDL</sequence>
<dbReference type="PANTHER" id="PTHR45766:SF6">
    <property type="entry name" value="SWI_SNF-RELATED MATRIX-ASSOCIATED ACTIN-DEPENDENT REGULATOR OF CHROMATIN SUBFAMILY A-LIKE PROTEIN 1"/>
    <property type="match status" value="1"/>
</dbReference>
<keyword evidence="1" id="KW-0378">Hydrolase</keyword>
<dbReference type="PROSITE" id="PS51194">
    <property type="entry name" value="HELICASE_CTER"/>
    <property type="match status" value="1"/>
</dbReference>
<dbReference type="AlphaFoldDB" id="A0A0F9N475"/>
<dbReference type="GO" id="GO:0031297">
    <property type="term" value="P:replication fork processing"/>
    <property type="evidence" value="ECO:0007669"/>
    <property type="project" value="TreeGrafter"/>
</dbReference>
<dbReference type="InterPro" id="IPR001650">
    <property type="entry name" value="Helicase_C-like"/>
</dbReference>
<name>A0A0F9N475_9ZZZZ</name>
<dbReference type="GO" id="GO:0016787">
    <property type="term" value="F:hydrolase activity"/>
    <property type="evidence" value="ECO:0007669"/>
    <property type="project" value="UniProtKB-KW"/>
</dbReference>
<feature type="domain" description="Helicase ATP-binding" evidence="2">
    <location>
        <begin position="104"/>
        <end position="270"/>
    </location>
</feature>
<dbReference type="InterPro" id="IPR049730">
    <property type="entry name" value="SNF2/RAD54-like_C"/>
</dbReference>